<comment type="caution">
    <text evidence="1">The sequence shown here is derived from an EMBL/GenBank/DDBJ whole genome shotgun (WGS) entry which is preliminary data.</text>
</comment>
<dbReference type="AlphaFoldDB" id="A0A916U1W9"/>
<reference evidence="1" key="2">
    <citation type="submission" date="2020-09" db="EMBL/GenBank/DDBJ databases">
        <authorList>
            <person name="Sun Q."/>
            <person name="Zhou Y."/>
        </authorList>
    </citation>
    <scope>NUCLEOTIDE SEQUENCE</scope>
    <source>
        <strain evidence="1">CGMCC 1.15478</strain>
    </source>
</reference>
<reference evidence="1" key="1">
    <citation type="journal article" date="2014" name="Int. J. Syst. Evol. Microbiol.">
        <title>Complete genome sequence of Corynebacterium casei LMG S-19264T (=DSM 44701T), isolated from a smear-ripened cheese.</title>
        <authorList>
            <consortium name="US DOE Joint Genome Institute (JGI-PGF)"/>
            <person name="Walter F."/>
            <person name="Albersmeier A."/>
            <person name="Kalinowski J."/>
            <person name="Ruckert C."/>
        </authorList>
    </citation>
    <scope>NUCLEOTIDE SEQUENCE</scope>
    <source>
        <strain evidence="1">CGMCC 1.15478</strain>
    </source>
</reference>
<evidence type="ECO:0000313" key="2">
    <source>
        <dbReference type="Proteomes" id="UP000641514"/>
    </source>
</evidence>
<protein>
    <submittedName>
        <fullName evidence="1">Uncharacterized protein</fullName>
    </submittedName>
</protein>
<sequence>MMEVERHLVLFASDAQSGDSTVWGFHLTPEGSGRTRLIERGGSTHGESLRSRLTFGRLLLEPISFVMSRKMLLTIKALSPVMTDSV</sequence>
<gene>
    <name evidence="1" type="ORF">GCM10011410_04460</name>
</gene>
<proteinExistence type="predicted"/>
<accession>A0A916U1W9</accession>
<dbReference type="EMBL" id="BMJH01000001">
    <property type="protein sequence ID" value="GGC55171.1"/>
    <property type="molecule type" value="Genomic_DNA"/>
</dbReference>
<dbReference type="Proteomes" id="UP000641514">
    <property type="component" value="Unassembled WGS sequence"/>
</dbReference>
<name>A0A916U1W9_9ACTN</name>
<organism evidence="1 2">
    <name type="scientific">Hoyosella rhizosphaerae</name>
    <dbReference type="NCBI Taxonomy" id="1755582"/>
    <lineage>
        <taxon>Bacteria</taxon>
        <taxon>Bacillati</taxon>
        <taxon>Actinomycetota</taxon>
        <taxon>Actinomycetes</taxon>
        <taxon>Mycobacteriales</taxon>
        <taxon>Hoyosellaceae</taxon>
        <taxon>Hoyosella</taxon>
    </lineage>
</organism>
<evidence type="ECO:0000313" key="1">
    <source>
        <dbReference type="EMBL" id="GGC55171.1"/>
    </source>
</evidence>
<keyword evidence="2" id="KW-1185">Reference proteome</keyword>